<dbReference type="EMBL" id="ADBF01000042">
    <property type="protein sequence ID" value="EFE49817.1"/>
    <property type="molecule type" value="Genomic_DNA"/>
</dbReference>
<sequence>MSGRCKTKWCGMGIFFLGWVGRLCFQTASCCKRPSEKCGGVVRS</sequence>
<dbReference type="AlphaFoldDB" id="D4DR70"/>
<evidence type="ECO:0000313" key="2">
    <source>
        <dbReference type="Proteomes" id="UP000005536"/>
    </source>
</evidence>
<protein>
    <submittedName>
        <fullName evidence="1">Uncharacterized protein</fullName>
    </submittedName>
</protein>
<reference evidence="1 2" key="1">
    <citation type="submission" date="2010-02" db="EMBL/GenBank/DDBJ databases">
        <authorList>
            <person name="Weinstock G."/>
            <person name="Sodergren E."/>
            <person name="Clifton S."/>
            <person name="Fulton L."/>
            <person name="Fulton B."/>
            <person name="Courtney L."/>
            <person name="Fronick C."/>
            <person name="Harrison M."/>
            <person name="Strong C."/>
            <person name="Farmer C."/>
            <person name="Delahaunty K."/>
            <person name="Markovic C."/>
            <person name="Hall O."/>
            <person name="Minx P."/>
            <person name="Tomlinson C."/>
            <person name="Mitreva M."/>
            <person name="Nelson J."/>
            <person name="Hou S."/>
            <person name="Wollam A."/>
            <person name="Pepin K.H."/>
            <person name="Johnson M."/>
            <person name="Bhonagiri V."/>
            <person name="Zhang X."/>
            <person name="Suruliraj S."/>
            <person name="Warren W."/>
            <person name="Chinwalla A."/>
            <person name="Mardis E.R."/>
            <person name="Wilson R.K."/>
        </authorList>
    </citation>
    <scope>NUCLEOTIDE SEQUENCE [LARGE SCALE GENOMIC DNA]</scope>
    <source>
        <strain evidence="1 2">ATCC 29315</strain>
    </source>
</reference>
<proteinExistence type="predicted"/>
<dbReference type="Proteomes" id="UP000005536">
    <property type="component" value="Unassembled WGS sequence"/>
</dbReference>
<gene>
    <name evidence="1" type="ORF">NEIELOOT_01562</name>
</gene>
<comment type="caution">
    <text evidence="1">The sequence shown here is derived from an EMBL/GenBank/DDBJ whole genome shotgun (WGS) entry which is preliminary data.</text>
</comment>
<organism evidence="1 2">
    <name type="scientific">Neisseria elongata subsp. glycolytica ATCC 29315</name>
    <dbReference type="NCBI Taxonomy" id="546263"/>
    <lineage>
        <taxon>Bacteria</taxon>
        <taxon>Pseudomonadati</taxon>
        <taxon>Pseudomonadota</taxon>
        <taxon>Betaproteobacteria</taxon>
        <taxon>Neisseriales</taxon>
        <taxon>Neisseriaceae</taxon>
        <taxon>Neisseria</taxon>
    </lineage>
</organism>
<accession>D4DR70</accession>
<name>D4DR70_NEIEG</name>
<evidence type="ECO:0000313" key="1">
    <source>
        <dbReference type="EMBL" id="EFE49817.1"/>
    </source>
</evidence>